<dbReference type="EMBL" id="MLJW01002237">
    <property type="protein sequence ID" value="OIQ75217.1"/>
    <property type="molecule type" value="Genomic_DNA"/>
</dbReference>
<evidence type="ECO:0000313" key="2">
    <source>
        <dbReference type="EMBL" id="OIQ75217.1"/>
    </source>
</evidence>
<name>A0A1J5PUT2_9ZZZZ</name>
<proteinExistence type="predicted"/>
<dbReference type="Gene3D" id="3.10.180.10">
    <property type="entry name" value="2,3-Dihydroxybiphenyl 1,2-Dioxygenase, domain 1"/>
    <property type="match status" value="1"/>
</dbReference>
<feature type="domain" description="VOC" evidence="1">
    <location>
        <begin position="5"/>
        <end position="128"/>
    </location>
</feature>
<sequence>MHARAILESALYAEDLDAAEAFYTAVFALPLIRKQPGQFTFLRCGAGVLLLFNPKASITPDPANPIPRHGSIGPGHRCFAATTADIPLWHAHFRALNIPIEADHIWPTGARSLYVRDPAGNSIEVGEPRMWGLA</sequence>
<organism evidence="2">
    <name type="scientific">mine drainage metagenome</name>
    <dbReference type="NCBI Taxonomy" id="410659"/>
    <lineage>
        <taxon>unclassified sequences</taxon>
        <taxon>metagenomes</taxon>
        <taxon>ecological metagenomes</taxon>
    </lineage>
</organism>
<dbReference type="InterPro" id="IPR037523">
    <property type="entry name" value="VOC_core"/>
</dbReference>
<dbReference type="InterPro" id="IPR029068">
    <property type="entry name" value="Glyas_Bleomycin-R_OHBP_Dase"/>
</dbReference>
<protein>
    <submittedName>
        <fullName evidence="2">Glyoxalase-like domain protein</fullName>
    </submittedName>
</protein>
<comment type="caution">
    <text evidence="2">The sequence shown here is derived from an EMBL/GenBank/DDBJ whole genome shotgun (WGS) entry which is preliminary data.</text>
</comment>
<gene>
    <name evidence="2" type="ORF">GALL_431180</name>
</gene>
<dbReference type="AlphaFoldDB" id="A0A1J5PUT2"/>
<accession>A0A1J5PUT2</accession>
<dbReference type="SUPFAM" id="SSF54593">
    <property type="entry name" value="Glyoxalase/Bleomycin resistance protein/Dihydroxybiphenyl dioxygenase"/>
    <property type="match status" value="1"/>
</dbReference>
<dbReference type="InterPro" id="IPR004360">
    <property type="entry name" value="Glyas_Fos-R_dOase_dom"/>
</dbReference>
<reference evidence="2" key="1">
    <citation type="submission" date="2016-10" db="EMBL/GenBank/DDBJ databases">
        <title>Sequence of Gallionella enrichment culture.</title>
        <authorList>
            <person name="Poehlein A."/>
            <person name="Muehling M."/>
            <person name="Daniel R."/>
        </authorList>
    </citation>
    <scope>NUCLEOTIDE SEQUENCE</scope>
</reference>
<dbReference type="PROSITE" id="PS51819">
    <property type="entry name" value="VOC"/>
    <property type="match status" value="1"/>
</dbReference>
<dbReference type="Pfam" id="PF00903">
    <property type="entry name" value="Glyoxalase"/>
    <property type="match status" value="1"/>
</dbReference>
<evidence type="ECO:0000259" key="1">
    <source>
        <dbReference type="PROSITE" id="PS51819"/>
    </source>
</evidence>